<dbReference type="HOGENOM" id="CLU_840456_0_0_1"/>
<dbReference type="SUPFAM" id="SSF81383">
    <property type="entry name" value="F-box domain"/>
    <property type="match status" value="1"/>
</dbReference>
<evidence type="ECO:0000256" key="1">
    <source>
        <dbReference type="SAM" id="MobiDB-lite"/>
    </source>
</evidence>
<reference evidence="2" key="2">
    <citation type="submission" date="2018-08" db="UniProtKB">
        <authorList>
            <consortium name="EnsemblPlants"/>
        </authorList>
    </citation>
    <scope>IDENTIFICATION</scope>
    <source>
        <strain evidence="2">Yugu1</strain>
    </source>
</reference>
<feature type="region of interest" description="Disordered" evidence="1">
    <location>
        <begin position="106"/>
        <end position="141"/>
    </location>
</feature>
<proteinExistence type="predicted"/>
<dbReference type="Proteomes" id="UP000004995">
    <property type="component" value="Unassembled WGS sequence"/>
</dbReference>
<evidence type="ECO:0000313" key="2">
    <source>
        <dbReference type="EnsemblPlants" id="KQK98929"/>
    </source>
</evidence>
<name>K3YD67_SETIT</name>
<dbReference type="EnsemblPlants" id="KQK98929">
    <property type="protein sequence ID" value="KQK98929"/>
    <property type="gene ID" value="SETIT_012170mg"/>
</dbReference>
<dbReference type="InterPro" id="IPR036047">
    <property type="entry name" value="F-box-like_dom_sf"/>
</dbReference>
<protein>
    <recommendedName>
        <fullName evidence="4">F-box domain-containing protein</fullName>
    </recommendedName>
</protein>
<dbReference type="PANTHER" id="PTHR34223">
    <property type="entry name" value="OS11G0201299 PROTEIN"/>
    <property type="match status" value="1"/>
</dbReference>
<dbReference type="InParanoid" id="K3YD67"/>
<feature type="compositionally biased region" description="Basic and acidic residues" evidence="1">
    <location>
        <begin position="309"/>
        <end position="318"/>
    </location>
</feature>
<accession>K3YD67</accession>
<keyword evidence="3" id="KW-1185">Reference proteome</keyword>
<sequence>MPRRRQRLHALGPIKRLPGENAAWICSSLTTRARTKVRVVFSLDRRAAPRPHRKCRAPDLALTPASPLPSTHGMCYERLGTDAEGTAYSLAGRRCTALANGTIDGHRRSLTFPTRRRRSSHAMGVRSRSKRRRRAAAASGGGADLISGLGDDVLVRVLELLPDTRHAVRTAALSRRWRGLWTRVPALRFNFAPATRRKLSGAERFPSFVNNGTGRRCKGAAGAAEARRFLSFVDNALARRAHTDAAAALEHLAISFPMDPSVAGQQAKQLAAQCIKASQEWIWYAMRSGVKSFVLELSVPLRDYRRQISREGDKHQEEGEAATYDGSQRAS</sequence>
<reference evidence="3" key="1">
    <citation type="journal article" date="2012" name="Nat. Biotechnol.">
        <title>Reference genome sequence of the model plant Setaria.</title>
        <authorList>
            <person name="Bennetzen J.L."/>
            <person name="Schmutz J."/>
            <person name="Wang H."/>
            <person name="Percifield R."/>
            <person name="Hawkins J."/>
            <person name="Pontaroli A.C."/>
            <person name="Estep M."/>
            <person name="Feng L."/>
            <person name="Vaughn J.N."/>
            <person name="Grimwood J."/>
            <person name="Jenkins J."/>
            <person name="Barry K."/>
            <person name="Lindquist E."/>
            <person name="Hellsten U."/>
            <person name="Deshpande S."/>
            <person name="Wang X."/>
            <person name="Wu X."/>
            <person name="Mitros T."/>
            <person name="Triplett J."/>
            <person name="Yang X."/>
            <person name="Ye C.Y."/>
            <person name="Mauro-Herrera M."/>
            <person name="Wang L."/>
            <person name="Li P."/>
            <person name="Sharma M."/>
            <person name="Sharma R."/>
            <person name="Ronald P.C."/>
            <person name="Panaud O."/>
            <person name="Kellogg E.A."/>
            <person name="Brutnell T.P."/>
            <person name="Doust A.N."/>
            <person name="Tuskan G.A."/>
            <person name="Rokhsar D."/>
            <person name="Devos K.M."/>
        </authorList>
    </citation>
    <scope>NUCLEOTIDE SEQUENCE [LARGE SCALE GENOMIC DNA]</scope>
    <source>
        <strain evidence="3">cv. Yugu1</strain>
    </source>
</reference>
<dbReference type="AlphaFoldDB" id="K3YD67"/>
<feature type="region of interest" description="Disordered" evidence="1">
    <location>
        <begin position="309"/>
        <end position="331"/>
    </location>
</feature>
<dbReference type="FunCoup" id="K3YD67">
    <property type="interactions" value="304"/>
</dbReference>
<organism evidence="2 3">
    <name type="scientific">Setaria italica</name>
    <name type="common">Foxtail millet</name>
    <name type="synonym">Panicum italicum</name>
    <dbReference type="NCBI Taxonomy" id="4555"/>
    <lineage>
        <taxon>Eukaryota</taxon>
        <taxon>Viridiplantae</taxon>
        <taxon>Streptophyta</taxon>
        <taxon>Embryophyta</taxon>
        <taxon>Tracheophyta</taxon>
        <taxon>Spermatophyta</taxon>
        <taxon>Magnoliopsida</taxon>
        <taxon>Liliopsida</taxon>
        <taxon>Poales</taxon>
        <taxon>Poaceae</taxon>
        <taxon>PACMAD clade</taxon>
        <taxon>Panicoideae</taxon>
        <taxon>Panicodae</taxon>
        <taxon>Paniceae</taxon>
        <taxon>Cenchrinae</taxon>
        <taxon>Setaria</taxon>
    </lineage>
</organism>
<dbReference type="PANTHER" id="PTHR34223:SF51">
    <property type="entry name" value="OS06G0556300 PROTEIN"/>
    <property type="match status" value="1"/>
</dbReference>
<evidence type="ECO:0008006" key="4">
    <source>
        <dbReference type="Google" id="ProtNLM"/>
    </source>
</evidence>
<dbReference type="InterPro" id="IPR053197">
    <property type="entry name" value="F-box_SCFL_complex_component"/>
</dbReference>
<dbReference type="EMBL" id="AGNK02004508">
    <property type="status" value="NOT_ANNOTATED_CDS"/>
    <property type="molecule type" value="Genomic_DNA"/>
</dbReference>
<dbReference type="Gramene" id="KQK98929">
    <property type="protein sequence ID" value="KQK98929"/>
    <property type="gene ID" value="SETIT_012170mg"/>
</dbReference>
<evidence type="ECO:0000313" key="3">
    <source>
        <dbReference type="Proteomes" id="UP000004995"/>
    </source>
</evidence>